<dbReference type="Pfam" id="PF06945">
    <property type="entry name" value="DUF1289"/>
    <property type="match status" value="1"/>
</dbReference>
<evidence type="ECO:0000313" key="2">
    <source>
        <dbReference type="Proteomes" id="UP001479520"/>
    </source>
</evidence>
<evidence type="ECO:0000313" key="1">
    <source>
        <dbReference type="EMBL" id="WZJ21771.1"/>
    </source>
</evidence>
<sequence>MDPLSGQCIGCQRTLEEIAGWSAFDNTTRLTVLERVAERRQASAAAGKP</sequence>
<dbReference type="Proteomes" id="UP001479520">
    <property type="component" value="Chromosome"/>
</dbReference>
<gene>
    <name evidence="1" type="ORF">AADV58_01095</name>
</gene>
<proteinExistence type="predicted"/>
<protein>
    <submittedName>
        <fullName evidence="1">DUF1289 domain-containing protein</fullName>
    </submittedName>
</protein>
<reference evidence="1 2" key="1">
    <citation type="submission" date="2024-04" db="EMBL/GenBank/DDBJ databases">
        <title>Dissimilatory iodate-reducing microorganisms contribute to the enrichment of iodine in groundwater.</title>
        <authorList>
            <person name="Jiang Z."/>
        </authorList>
    </citation>
    <scope>NUCLEOTIDE SEQUENCE [LARGE SCALE GENOMIC DNA]</scope>
    <source>
        <strain evidence="1 2">NCP973</strain>
    </source>
</reference>
<organism evidence="1 2">
    <name type="scientific">Azonexus hydrophilus</name>
    <dbReference type="NCBI Taxonomy" id="418702"/>
    <lineage>
        <taxon>Bacteria</taxon>
        <taxon>Pseudomonadati</taxon>
        <taxon>Pseudomonadota</taxon>
        <taxon>Betaproteobacteria</taxon>
        <taxon>Rhodocyclales</taxon>
        <taxon>Azonexaceae</taxon>
        <taxon>Azonexus</taxon>
    </lineage>
</organism>
<dbReference type="EMBL" id="CP151406">
    <property type="protein sequence ID" value="WZJ21771.1"/>
    <property type="molecule type" value="Genomic_DNA"/>
</dbReference>
<keyword evidence="2" id="KW-1185">Reference proteome</keyword>
<name>A0ABZ2XKH5_9RHOO</name>
<dbReference type="InterPro" id="IPR010710">
    <property type="entry name" value="DUF1289"/>
</dbReference>
<accession>A0ABZ2XKH5</accession>